<keyword evidence="2" id="KW-1133">Transmembrane helix</keyword>
<dbReference type="eggNOG" id="COG2815">
    <property type="taxonomic scope" value="Bacteria"/>
</dbReference>
<sequence length="275" mass="29614">MTTNNPQPQQGRPQPQKPISPYYSQEPKIGFWSRPVTFSRIGLVGMLVGCVLFGAVACGGVFHGDDGSSEAGSSSTTSSDVRKDDNGSSAKSSPKPSKTTESFDIGSLDGKTVYEAHDLIVKAGLTFKAVSDGDVAKTDITENFYNADGSKIDGWDDWKVVSATQSDKTVTCMVDSQENLDAAKKTAENEKAGDDAAPAVMTACQNEGENRFPYGYKEHDILGVIQDVTRQDDGSYFYKVKATVTNEYDAKQEVTVECTTTGNDDSQTVTGWNAY</sequence>
<keyword evidence="2" id="KW-0472">Membrane</keyword>
<feature type="region of interest" description="Disordered" evidence="1">
    <location>
        <begin position="66"/>
        <end position="104"/>
    </location>
</feature>
<dbReference type="RefSeq" id="WP_034875060.1">
    <property type="nucleotide sequence ID" value="NZ_AZMV01000003.1"/>
</dbReference>
<gene>
    <name evidence="3" type="ORF">BMOU_0748</name>
</gene>
<feature type="region of interest" description="Disordered" evidence="1">
    <location>
        <begin position="1"/>
        <end position="22"/>
    </location>
</feature>
<dbReference type="GeneID" id="97501431"/>
<keyword evidence="4" id="KW-1185">Reference proteome</keyword>
<feature type="compositionally biased region" description="Low complexity" evidence="1">
    <location>
        <begin position="69"/>
        <end position="79"/>
    </location>
</feature>
<feature type="transmembrane region" description="Helical" evidence="2">
    <location>
        <begin position="41"/>
        <end position="62"/>
    </location>
</feature>
<evidence type="ECO:0000256" key="1">
    <source>
        <dbReference type="SAM" id="MobiDB-lite"/>
    </source>
</evidence>
<comment type="caution">
    <text evidence="3">The sequence shown here is derived from an EMBL/GenBank/DDBJ whole genome shotgun (WGS) entry which is preliminary data.</text>
</comment>
<dbReference type="PATRIC" id="fig|1435051.3.peg.743"/>
<reference evidence="3 4" key="1">
    <citation type="journal article" date="2014" name="Genome Announc.">
        <title>The Genome Sequence of Bifidobacterium moukalabense DSM 27321 Highlights the Close Phylogenetic Relatedness with the Bifidobacterium dentium Taxon.</title>
        <authorList>
            <person name="Lugli G.A."/>
            <person name="Duranti S."/>
            <person name="Milani C."/>
            <person name="Turroni F."/>
            <person name="Viappiani A."/>
            <person name="Mangifesta M."/>
            <person name="van Sinderen D."/>
            <person name="Ventura M."/>
        </authorList>
    </citation>
    <scope>NUCLEOTIDE SEQUENCE [LARGE SCALE GENOMIC DNA]</scope>
    <source>
        <strain evidence="3 4">DSM 27321</strain>
    </source>
</reference>
<evidence type="ECO:0000313" key="3">
    <source>
        <dbReference type="EMBL" id="ETY71670.1"/>
    </source>
</evidence>
<dbReference type="STRING" id="1435051.BMOU_0748"/>
<keyword evidence="2" id="KW-0812">Transmembrane</keyword>
<feature type="compositionally biased region" description="Low complexity" evidence="1">
    <location>
        <begin position="88"/>
        <end position="97"/>
    </location>
</feature>
<dbReference type="AlphaFoldDB" id="W4NAH9"/>
<dbReference type="EMBL" id="AZMV01000003">
    <property type="protein sequence ID" value="ETY71670.1"/>
    <property type="molecule type" value="Genomic_DNA"/>
</dbReference>
<feature type="compositionally biased region" description="Low complexity" evidence="1">
    <location>
        <begin position="1"/>
        <end position="14"/>
    </location>
</feature>
<name>W4NAH9_9BIFI</name>
<protein>
    <submittedName>
        <fullName evidence="3">Peptidoglycan associated protein</fullName>
    </submittedName>
</protein>
<dbReference type="Proteomes" id="UP000019155">
    <property type="component" value="Unassembled WGS sequence"/>
</dbReference>
<evidence type="ECO:0000256" key="2">
    <source>
        <dbReference type="SAM" id="Phobius"/>
    </source>
</evidence>
<organism evidence="3 4">
    <name type="scientific">Bifidobacterium moukalabense DSM 27321</name>
    <dbReference type="NCBI Taxonomy" id="1435051"/>
    <lineage>
        <taxon>Bacteria</taxon>
        <taxon>Bacillati</taxon>
        <taxon>Actinomycetota</taxon>
        <taxon>Actinomycetes</taxon>
        <taxon>Bifidobacteriales</taxon>
        <taxon>Bifidobacteriaceae</taxon>
        <taxon>Bifidobacterium</taxon>
    </lineage>
</organism>
<evidence type="ECO:0000313" key="4">
    <source>
        <dbReference type="Proteomes" id="UP000019155"/>
    </source>
</evidence>
<proteinExistence type="predicted"/>
<accession>W4NAH9</accession>